<keyword evidence="1" id="KW-0450">Lipoyl</keyword>
<evidence type="ECO:0000259" key="2">
    <source>
        <dbReference type="Pfam" id="PF00364"/>
    </source>
</evidence>
<proteinExistence type="predicted"/>
<evidence type="ECO:0000313" key="4">
    <source>
        <dbReference type="Proteomes" id="UP001329313"/>
    </source>
</evidence>
<dbReference type="CDD" id="cd06849">
    <property type="entry name" value="lipoyl_domain"/>
    <property type="match status" value="1"/>
</dbReference>
<dbReference type="InterPro" id="IPR011053">
    <property type="entry name" value="Single_hybrid_motif"/>
</dbReference>
<reference evidence="3 4" key="1">
    <citation type="submission" date="2023-10" db="EMBL/GenBank/DDBJ databases">
        <title>Y20.</title>
        <authorList>
            <person name="Zhang G."/>
            <person name="Ding Y."/>
        </authorList>
    </citation>
    <scope>NUCLEOTIDE SEQUENCE [LARGE SCALE GENOMIC DNA]</scope>
    <source>
        <strain evidence="3 4">Y20</strain>
    </source>
</reference>
<evidence type="ECO:0000313" key="3">
    <source>
        <dbReference type="EMBL" id="WOQ70935.1"/>
    </source>
</evidence>
<protein>
    <submittedName>
        <fullName evidence="3">Lipoyl domain-containing protein</fullName>
    </submittedName>
</protein>
<evidence type="ECO:0000256" key="1">
    <source>
        <dbReference type="ARBA" id="ARBA00022823"/>
    </source>
</evidence>
<dbReference type="KEGG" id="mliy:RYJ27_05630"/>
<dbReference type="SUPFAM" id="SSF51230">
    <property type="entry name" value="Single hybrid motif"/>
    <property type="match status" value="1"/>
</dbReference>
<name>A0AAU0MKV9_9MICO</name>
<dbReference type="InterPro" id="IPR000089">
    <property type="entry name" value="Biotin_lipoyl"/>
</dbReference>
<dbReference type="Gene3D" id="2.40.50.100">
    <property type="match status" value="1"/>
</dbReference>
<dbReference type="EMBL" id="CP137080">
    <property type="protein sequence ID" value="WOQ70935.1"/>
    <property type="molecule type" value="Genomic_DNA"/>
</dbReference>
<dbReference type="RefSeq" id="WP_330171998.1">
    <property type="nucleotide sequence ID" value="NZ_CP137080.1"/>
</dbReference>
<sequence>MRFPSMSDDANALGVVATWFVGDGEEVAEGALIAEVAMQKVDQELYAPASGVISLLVPEEQAVSQGGVIATIEG</sequence>
<keyword evidence="4" id="KW-1185">Reference proteome</keyword>
<dbReference type="Pfam" id="PF00364">
    <property type="entry name" value="Biotin_lipoyl"/>
    <property type="match status" value="1"/>
</dbReference>
<accession>A0AAU0MKV9</accession>
<dbReference type="PROSITE" id="PS00189">
    <property type="entry name" value="LIPOYL"/>
    <property type="match status" value="1"/>
</dbReference>
<organism evidence="3 4">
    <name type="scientific">Microbacterium limosum</name>
    <dbReference type="NCBI Taxonomy" id="3079935"/>
    <lineage>
        <taxon>Bacteria</taxon>
        <taxon>Bacillati</taxon>
        <taxon>Actinomycetota</taxon>
        <taxon>Actinomycetes</taxon>
        <taxon>Micrococcales</taxon>
        <taxon>Microbacteriaceae</taxon>
        <taxon>Microbacterium</taxon>
    </lineage>
</organism>
<dbReference type="AlphaFoldDB" id="A0AAU0MKV9"/>
<dbReference type="InterPro" id="IPR003016">
    <property type="entry name" value="2-oxoA_DH_lipoyl-BS"/>
</dbReference>
<feature type="domain" description="Lipoyl-binding" evidence="2">
    <location>
        <begin position="2"/>
        <end position="72"/>
    </location>
</feature>
<dbReference type="Proteomes" id="UP001329313">
    <property type="component" value="Chromosome"/>
</dbReference>
<gene>
    <name evidence="3" type="ORF">RYJ27_05630</name>
</gene>